<gene>
    <name evidence="1" type="ORF">B4119_3222</name>
</gene>
<comment type="caution">
    <text evidence="1">The sequence shown here is derived from an EMBL/GenBank/DDBJ whole genome shotgun (WGS) entry which is preliminary data.</text>
</comment>
<dbReference type="PANTHER" id="PTHR40070:SF1">
    <property type="entry name" value="UPF0478 PROTEIN YTXG"/>
    <property type="match status" value="1"/>
</dbReference>
<sequence>MVKIILYASIALIAVSFFILVIYIARTLTVLQETIRRLAATIDHLDKEVQGITTETTQLLKKTNALADDVQKKVEGLNSLVHAVSDVGATVQSFNRSLRQFSSAVTTKVETHREKMVKVMQWGNAFIEIWEKWRERKQKKTKEVVLDGKK</sequence>
<dbReference type="eggNOG" id="COG4768">
    <property type="taxonomic scope" value="Bacteria"/>
</dbReference>
<protein>
    <recommendedName>
        <fullName evidence="3">General stress protein</fullName>
    </recommendedName>
</protein>
<dbReference type="EMBL" id="LQYS01000006">
    <property type="protein sequence ID" value="KYD19710.1"/>
    <property type="molecule type" value="Genomic_DNA"/>
</dbReference>
<evidence type="ECO:0000313" key="2">
    <source>
        <dbReference type="Proteomes" id="UP000075455"/>
    </source>
</evidence>
<dbReference type="Gene3D" id="1.10.287.950">
    <property type="entry name" value="Methyl-accepting chemotaxis protein"/>
    <property type="match status" value="1"/>
</dbReference>
<reference evidence="1 2" key="1">
    <citation type="submission" date="2016-01" db="EMBL/GenBank/DDBJ databases">
        <title>Draft Genome Sequences of Seven Thermophilic Sporeformers Isolated from Foods.</title>
        <authorList>
            <person name="Berendsen E.M."/>
            <person name="Wells-Bennik M.H."/>
            <person name="Krawcyk A.O."/>
            <person name="De Jong A."/>
            <person name="Holsappel S."/>
            <person name="Eijlander R.T."/>
            <person name="Kuipers O.P."/>
        </authorList>
    </citation>
    <scope>NUCLEOTIDE SEQUENCE [LARGE SCALE GENOMIC DNA]</scope>
    <source>
        <strain evidence="1 2">B4119</strain>
    </source>
</reference>
<dbReference type="Pfam" id="PF06103">
    <property type="entry name" value="DUF948"/>
    <property type="match status" value="1"/>
</dbReference>
<evidence type="ECO:0008006" key="3">
    <source>
        <dbReference type="Google" id="ProtNLM"/>
    </source>
</evidence>
<dbReference type="AlphaFoldDB" id="A0A150M527"/>
<dbReference type="STRING" id="81408.B4119_3222"/>
<evidence type="ECO:0000313" key="1">
    <source>
        <dbReference type="EMBL" id="KYD19710.1"/>
    </source>
</evidence>
<dbReference type="Proteomes" id="UP000075455">
    <property type="component" value="Unassembled WGS sequence"/>
</dbReference>
<organism evidence="1 2">
    <name type="scientific">Saccharococcus caldoxylosilyticus</name>
    <dbReference type="NCBI Taxonomy" id="81408"/>
    <lineage>
        <taxon>Bacteria</taxon>
        <taxon>Bacillati</taxon>
        <taxon>Bacillota</taxon>
        <taxon>Bacilli</taxon>
        <taxon>Bacillales</taxon>
        <taxon>Anoxybacillaceae</taxon>
        <taxon>Saccharococcus</taxon>
    </lineage>
</organism>
<proteinExistence type="predicted"/>
<dbReference type="PATRIC" id="fig|81408.3.peg.4243"/>
<accession>A0A150M527</accession>
<dbReference type="PANTHER" id="PTHR40070">
    <property type="entry name" value="UPF0478 PROTEIN YTXG"/>
    <property type="match status" value="1"/>
</dbReference>
<dbReference type="InterPro" id="IPR009293">
    <property type="entry name" value="UPF0478"/>
</dbReference>
<name>A0A150M527_9BACL</name>